<gene>
    <name evidence="7" type="ORF">Sps_01272</name>
</gene>
<dbReference type="GO" id="GO:0015171">
    <property type="term" value="F:amino acid transmembrane transporter activity"/>
    <property type="evidence" value="ECO:0007669"/>
    <property type="project" value="TreeGrafter"/>
</dbReference>
<evidence type="ECO:0000256" key="2">
    <source>
        <dbReference type="ARBA" id="ARBA00022475"/>
    </source>
</evidence>
<keyword evidence="2" id="KW-1003">Cell membrane</keyword>
<reference evidence="7 8" key="1">
    <citation type="submission" date="2016-03" db="EMBL/GenBank/DDBJ databases">
        <title>Complete genome sequence of Shewanella psychrophila WP2, a deep sea bacterium isolated from west Pacific sediment.</title>
        <authorList>
            <person name="Xu G."/>
            <person name="Jian H."/>
        </authorList>
    </citation>
    <scope>NUCLEOTIDE SEQUENCE [LARGE SCALE GENOMIC DNA]</scope>
    <source>
        <strain evidence="7 8">WP2</strain>
    </source>
</reference>
<dbReference type="PIRSF" id="PIRSF006324">
    <property type="entry name" value="LeuE"/>
    <property type="match status" value="1"/>
</dbReference>
<organism evidence="7 8">
    <name type="scientific">Shewanella psychrophila</name>
    <dbReference type="NCBI Taxonomy" id="225848"/>
    <lineage>
        <taxon>Bacteria</taxon>
        <taxon>Pseudomonadati</taxon>
        <taxon>Pseudomonadota</taxon>
        <taxon>Gammaproteobacteria</taxon>
        <taxon>Alteromonadales</taxon>
        <taxon>Shewanellaceae</taxon>
        <taxon>Shewanella</taxon>
    </lineage>
</organism>
<dbReference type="InterPro" id="IPR001123">
    <property type="entry name" value="LeuE-type"/>
</dbReference>
<feature type="transmembrane region" description="Helical" evidence="6">
    <location>
        <begin position="115"/>
        <end position="137"/>
    </location>
</feature>
<evidence type="ECO:0000313" key="7">
    <source>
        <dbReference type="EMBL" id="AQS36440.1"/>
    </source>
</evidence>
<dbReference type="STRING" id="225848.Sps_01272"/>
<feature type="transmembrane region" description="Helical" evidence="6">
    <location>
        <begin position="149"/>
        <end position="172"/>
    </location>
</feature>
<dbReference type="PANTHER" id="PTHR30086">
    <property type="entry name" value="ARGININE EXPORTER PROTEIN ARGO"/>
    <property type="match status" value="1"/>
</dbReference>
<keyword evidence="3 6" id="KW-0812">Transmembrane</keyword>
<dbReference type="Proteomes" id="UP000189545">
    <property type="component" value="Chromosome"/>
</dbReference>
<evidence type="ECO:0000313" key="8">
    <source>
        <dbReference type="Proteomes" id="UP000189545"/>
    </source>
</evidence>
<dbReference type="Pfam" id="PF01810">
    <property type="entry name" value="LysE"/>
    <property type="match status" value="1"/>
</dbReference>
<dbReference type="EMBL" id="CP014782">
    <property type="protein sequence ID" value="AQS36440.1"/>
    <property type="molecule type" value="Genomic_DNA"/>
</dbReference>
<proteinExistence type="predicted"/>
<evidence type="ECO:0000256" key="6">
    <source>
        <dbReference type="SAM" id="Phobius"/>
    </source>
</evidence>
<dbReference type="KEGG" id="spsw:Sps_01272"/>
<name>A0A1S6HLP7_9GAMM</name>
<feature type="transmembrane region" description="Helical" evidence="6">
    <location>
        <begin position="184"/>
        <end position="201"/>
    </location>
</feature>
<keyword evidence="4 6" id="KW-1133">Transmembrane helix</keyword>
<dbReference type="PANTHER" id="PTHR30086:SF21">
    <property type="entry name" value="TRANSPORT PROTEIN"/>
    <property type="match status" value="1"/>
</dbReference>
<evidence type="ECO:0000256" key="4">
    <source>
        <dbReference type="ARBA" id="ARBA00022989"/>
    </source>
</evidence>
<feature type="transmembrane region" description="Helical" evidence="6">
    <location>
        <begin position="37"/>
        <end position="62"/>
    </location>
</feature>
<feature type="transmembrane region" description="Helical" evidence="6">
    <location>
        <begin position="6"/>
        <end position="25"/>
    </location>
</feature>
<keyword evidence="5 6" id="KW-0472">Membrane</keyword>
<protein>
    <submittedName>
        <fullName evidence="7">Putative threonine efflux protein</fullName>
    </submittedName>
</protein>
<evidence type="ECO:0000256" key="1">
    <source>
        <dbReference type="ARBA" id="ARBA00004651"/>
    </source>
</evidence>
<sequence length="204" mass="22039">MEIISLAIVGLLIVISPGADFVLVLKNSVTSGRAAGVWTAVGISLAIGVHIGYTLLGIGYLISHNVYLFNMVKYAGALYLIYIGLKSILTANASLDGVEKDEVQLKPSQYLFQGFLCNVLNPKTMLFFVSLFSQLISPENHEYGSVLLYGLYIALLHGLWFGAVSVLFTSRVLQHRMAKIKKRLCQVCGAGLMGLGIVLGAKSL</sequence>
<evidence type="ECO:0000256" key="5">
    <source>
        <dbReference type="ARBA" id="ARBA00023136"/>
    </source>
</evidence>
<comment type="subcellular location">
    <subcellularLocation>
        <location evidence="1">Cell membrane</location>
        <topology evidence="1">Multi-pass membrane protein</topology>
    </subcellularLocation>
</comment>
<accession>A0A1S6HLP7</accession>
<dbReference type="OrthoDB" id="581870at2"/>
<dbReference type="GO" id="GO:0005886">
    <property type="term" value="C:plasma membrane"/>
    <property type="evidence" value="ECO:0007669"/>
    <property type="project" value="UniProtKB-SubCell"/>
</dbReference>
<evidence type="ECO:0000256" key="3">
    <source>
        <dbReference type="ARBA" id="ARBA00022692"/>
    </source>
</evidence>
<dbReference type="AlphaFoldDB" id="A0A1S6HLP7"/>
<keyword evidence="8" id="KW-1185">Reference proteome</keyword>
<dbReference type="RefSeq" id="WP_077751756.1">
    <property type="nucleotide sequence ID" value="NZ_CP014782.1"/>
</dbReference>